<dbReference type="InterPro" id="IPR042175">
    <property type="entry name" value="Cell/Rod_MreC_2"/>
</dbReference>
<dbReference type="Proteomes" id="UP000625930">
    <property type="component" value="Unassembled WGS sequence"/>
</dbReference>
<evidence type="ECO:0000256" key="3">
    <source>
        <dbReference type="ARBA" id="ARBA00022960"/>
    </source>
</evidence>
<organism evidence="7 8">
    <name type="scientific">Stenotrophomonas maltophilia</name>
    <name type="common">Pseudomonas maltophilia</name>
    <name type="synonym">Xanthomonas maltophilia</name>
    <dbReference type="NCBI Taxonomy" id="40324"/>
    <lineage>
        <taxon>Bacteria</taxon>
        <taxon>Pseudomonadati</taxon>
        <taxon>Pseudomonadota</taxon>
        <taxon>Gammaproteobacteria</taxon>
        <taxon>Lysobacterales</taxon>
        <taxon>Lysobacteraceae</taxon>
        <taxon>Stenotrophomonas</taxon>
        <taxon>Stenotrophomonas maltophilia group</taxon>
    </lineage>
</organism>
<evidence type="ECO:0000256" key="2">
    <source>
        <dbReference type="ARBA" id="ARBA00013855"/>
    </source>
</evidence>
<protein>
    <recommendedName>
        <fullName evidence="2">Cell shape-determining protein MreC</fullName>
    </recommendedName>
    <alternativeName>
        <fullName evidence="4">Cell shape protein MreC</fullName>
    </alternativeName>
</protein>
<dbReference type="PANTHER" id="PTHR34138:SF1">
    <property type="entry name" value="CELL SHAPE-DETERMINING PROTEIN MREC"/>
    <property type="match status" value="1"/>
</dbReference>
<dbReference type="InterPro" id="IPR055342">
    <property type="entry name" value="MreC_beta-barrel_core"/>
</dbReference>
<proteinExistence type="inferred from homology"/>
<dbReference type="NCBIfam" id="TIGR00219">
    <property type="entry name" value="mreC"/>
    <property type="match status" value="1"/>
</dbReference>
<dbReference type="AlphaFoldDB" id="A0AA90AX86"/>
<dbReference type="Gene3D" id="2.40.10.340">
    <property type="entry name" value="Rod shape-determining protein MreC, domain 1"/>
    <property type="match status" value="1"/>
</dbReference>
<evidence type="ECO:0000313" key="7">
    <source>
        <dbReference type="EMBL" id="MBH1653884.1"/>
    </source>
</evidence>
<dbReference type="InterPro" id="IPR007221">
    <property type="entry name" value="MreC"/>
</dbReference>
<feature type="region of interest" description="Disordered" evidence="5">
    <location>
        <begin position="285"/>
        <end position="387"/>
    </location>
</feature>
<comment type="similarity">
    <text evidence="1">Belongs to the MreC family.</text>
</comment>
<feature type="compositionally biased region" description="Low complexity" evidence="5">
    <location>
        <begin position="343"/>
        <end position="354"/>
    </location>
</feature>
<name>A0AA90AX86_STEMA</name>
<reference evidence="7" key="1">
    <citation type="submission" date="2020-11" db="EMBL/GenBank/DDBJ databases">
        <title>Enhanced detection system for hospital associated transmission using whole genome sequencing surveillance.</title>
        <authorList>
            <person name="Harrison L.H."/>
            <person name="Van Tyne D."/>
            <person name="Marsh J.W."/>
            <person name="Griffith M.P."/>
            <person name="Snyder D.J."/>
            <person name="Cooper V.S."/>
            <person name="Mustapha M."/>
        </authorList>
    </citation>
    <scope>NUCLEOTIDE SEQUENCE</scope>
    <source>
        <strain evidence="7">STEN00091</strain>
    </source>
</reference>
<evidence type="ECO:0000256" key="1">
    <source>
        <dbReference type="ARBA" id="ARBA00009369"/>
    </source>
</evidence>
<accession>A0AA90AX86</accession>
<evidence type="ECO:0000256" key="4">
    <source>
        <dbReference type="ARBA" id="ARBA00032089"/>
    </source>
</evidence>
<comment type="caution">
    <text evidence="7">The sequence shown here is derived from an EMBL/GenBank/DDBJ whole genome shotgun (WGS) entry which is preliminary data.</text>
</comment>
<keyword evidence="3" id="KW-0133">Cell shape</keyword>
<dbReference type="GO" id="GO:0005886">
    <property type="term" value="C:plasma membrane"/>
    <property type="evidence" value="ECO:0007669"/>
    <property type="project" value="TreeGrafter"/>
</dbReference>
<dbReference type="EMBL" id="JADUNP010000046">
    <property type="protein sequence ID" value="MBH1653884.1"/>
    <property type="molecule type" value="Genomic_DNA"/>
</dbReference>
<evidence type="ECO:0000313" key="8">
    <source>
        <dbReference type="Proteomes" id="UP000625930"/>
    </source>
</evidence>
<evidence type="ECO:0000256" key="5">
    <source>
        <dbReference type="SAM" id="MobiDB-lite"/>
    </source>
</evidence>
<dbReference type="PANTHER" id="PTHR34138">
    <property type="entry name" value="CELL SHAPE-DETERMINING PROTEIN MREC"/>
    <property type="match status" value="1"/>
</dbReference>
<dbReference type="InterPro" id="IPR042177">
    <property type="entry name" value="Cell/Rod_1"/>
</dbReference>
<feature type="domain" description="Rod shape-determining protein MreC beta-barrel core" evidence="6">
    <location>
        <begin position="132"/>
        <end position="274"/>
    </location>
</feature>
<feature type="compositionally biased region" description="Low complexity" evidence="5">
    <location>
        <begin position="366"/>
        <end position="376"/>
    </location>
</feature>
<evidence type="ECO:0000259" key="6">
    <source>
        <dbReference type="Pfam" id="PF04085"/>
    </source>
</evidence>
<dbReference type="Gene3D" id="2.40.10.350">
    <property type="entry name" value="Rod shape-determining protein MreC, domain 2"/>
    <property type="match status" value="1"/>
</dbReference>
<dbReference type="Pfam" id="PF04085">
    <property type="entry name" value="MreC"/>
    <property type="match status" value="1"/>
</dbReference>
<sequence length="387" mass="39687">MPPYAGPPVASRSGDAASPLRLLAYLALAITLIVLDDQAGWLAQLRGQANSLVQPVWALAGLPGKLGNQVKDSAASHGQLVNENRELRNQLLLANARLTRLQTAALDNAQLRELLNVAERSGLDVQLAPILDIDLDPVKQRLVLDAGSREGVHVGQAVIDAGGLMGQVISVTGGTSTVLLLTDPDHAVPVTVARNGVRLIVYGRGDKLELRDIPLSAGVEVGDEIVPSGLGGRFPAGFPVGTITGLRPDDTHAFLVGELKPAAQLDRGRDVLLLRPGAAIRLPAASELPQPSLPSANQAAGGASHLTPAPSARPPQQEGGSPPAGSTVVPAAGRQPALSSTKPVAPASSLTPAPSARPPQQEGGSPPADAPVVPAAGRQPIPPEAQR</sequence>
<dbReference type="GO" id="GO:0008360">
    <property type="term" value="P:regulation of cell shape"/>
    <property type="evidence" value="ECO:0007669"/>
    <property type="project" value="UniProtKB-KW"/>
</dbReference>
<gene>
    <name evidence="7" type="primary">mreC</name>
    <name evidence="7" type="ORF">I5U67_17105</name>
</gene>